<name>A0ABU4PJK5_9SPHN</name>
<dbReference type="Pfam" id="PF10691">
    <property type="entry name" value="DUF2497"/>
    <property type="match status" value="1"/>
</dbReference>
<gene>
    <name evidence="2" type="ORF">SIL82_08835</name>
</gene>
<dbReference type="RefSeq" id="WP_029622429.1">
    <property type="nucleotide sequence ID" value="NZ_JAWXXV010000001.1"/>
</dbReference>
<keyword evidence="3" id="KW-1185">Reference proteome</keyword>
<comment type="caution">
    <text evidence="2">The sequence shown here is derived from an EMBL/GenBank/DDBJ whole genome shotgun (WGS) entry which is preliminary data.</text>
</comment>
<dbReference type="Proteomes" id="UP001279660">
    <property type="component" value="Unassembled WGS sequence"/>
</dbReference>
<dbReference type="EMBL" id="JAWXXV010000001">
    <property type="protein sequence ID" value="MDX5984366.1"/>
    <property type="molecule type" value="Genomic_DNA"/>
</dbReference>
<organism evidence="2 3">
    <name type="scientific">Sphingomonas echinoides</name>
    <dbReference type="NCBI Taxonomy" id="59803"/>
    <lineage>
        <taxon>Bacteria</taxon>
        <taxon>Pseudomonadati</taxon>
        <taxon>Pseudomonadota</taxon>
        <taxon>Alphaproteobacteria</taxon>
        <taxon>Sphingomonadales</taxon>
        <taxon>Sphingomonadaceae</taxon>
        <taxon>Sphingomonas</taxon>
    </lineage>
</organism>
<sequence>MGDLSAEPSMEDILSSIKRIIAEENDAAPARAKRPARALPARSEPTPFSDDEILELSQPAPELERRPQPENNPQSARIARAVAREDLVPEPAPEPVRAAAPVAAKAAPETPAPESIVSPRTAEASRGPLDVLSRLVVKPEVSGSDTLEGMVREMLRPMLRDWLDANLPAIVETMVAKEIDRITGK</sequence>
<protein>
    <submittedName>
        <fullName evidence="2">DUF2497 domain-containing protein</fullName>
    </submittedName>
</protein>
<evidence type="ECO:0000313" key="2">
    <source>
        <dbReference type="EMBL" id="MDX5984366.1"/>
    </source>
</evidence>
<feature type="compositionally biased region" description="Low complexity" evidence="1">
    <location>
        <begin position="95"/>
        <end position="114"/>
    </location>
</feature>
<evidence type="ECO:0000256" key="1">
    <source>
        <dbReference type="SAM" id="MobiDB-lite"/>
    </source>
</evidence>
<reference evidence="2 3" key="1">
    <citation type="submission" date="2023-11" db="EMBL/GenBank/DDBJ databases">
        <title>MicrobeMod: A computational toolkit for identifying prokaryotic methylation and restriction-modification with nanopore sequencing.</title>
        <authorList>
            <person name="Crits-Christoph A."/>
            <person name="Kang S.C."/>
            <person name="Lee H."/>
            <person name="Ostrov N."/>
        </authorList>
    </citation>
    <scope>NUCLEOTIDE SEQUENCE [LARGE SCALE GENOMIC DNA]</scope>
    <source>
        <strain evidence="2 3">ATCC 14820</strain>
    </source>
</reference>
<evidence type="ECO:0000313" key="3">
    <source>
        <dbReference type="Proteomes" id="UP001279660"/>
    </source>
</evidence>
<accession>A0ABU4PJK5</accession>
<feature type="region of interest" description="Disordered" evidence="1">
    <location>
        <begin position="24"/>
        <end position="124"/>
    </location>
</feature>
<dbReference type="InterPro" id="IPR019632">
    <property type="entry name" value="DUF2497"/>
</dbReference>
<proteinExistence type="predicted"/>